<comment type="function">
    <text evidence="6">Catalyzes a reversible aldol reaction between acetaldehyde and D-glyceraldehyde 3-phosphate to generate 2-deoxy-D-ribose 5-phosphate.</text>
</comment>
<dbReference type="PANTHER" id="PTHR10889">
    <property type="entry name" value="DEOXYRIBOSE-PHOSPHATE ALDOLASE"/>
    <property type="match status" value="1"/>
</dbReference>
<evidence type="ECO:0000256" key="6">
    <source>
        <dbReference type="HAMAP-Rule" id="MF_00114"/>
    </source>
</evidence>
<evidence type="ECO:0000313" key="8">
    <source>
        <dbReference type="Proteomes" id="UP000671862"/>
    </source>
</evidence>
<keyword evidence="3 6" id="KW-0456">Lyase</keyword>
<dbReference type="InterPro" id="IPR013785">
    <property type="entry name" value="Aldolase_TIM"/>
</dbReference>
<dbReference type="InterPro" id="IPR002915">
    <property type="entry name" value="DeoC/FbaB/LacD_aldolase"/>
</dbReference>
<evidence type="ECO:0000313" key="7">
    <source>
        <dbReference type="EMBL" id="QTA37117.1"/>
    </source>
</evidence>
<keyword evidence="2 6" id="KW-0963">Cytoplasm</keyword>
<sequence>MTILDKIEAKINEYRKNYAPKEFSTENVDVAKYIEHTNLKPTATEEDIKKLCEEAIKYSFRGVCVNPSFVSLVKNILNGTDVKIVTVVGFPLGSTLSEVKVQETSSVVLAGADEVDMVLHIGHLKAKNYDYVYEEIKKVVNAANVPVKVIIETCYLTTEEKIAACVISKEAGAAFVKTSTGFGTAGAKVEDIQLMRWCVGDNMGVKASGGVKSYQDALNMIKAGANSIGTSSGVQIIKG</sequence>
<reference evidence="7 8" key="1">
    <citation type="submission" date="2021-03" db="EMBL/GenBank/DDBJ databases">
        <title>Thermosipho ferrireducens sp.nov., an anaerobic thermophilic iron-reducing bacterium isolated from a deep-sea hydrothermal sulfide deposits.</title>
        <authorList>
            <person name="Zeng X."/>
            <person name="Chen Y."/>
            <person name="Shao Z."/>
        </authorList>
    </citation>
    <scope>NUCLEOTIDE SEQUENCE [LARGE SCALE GENOMIC DNA]</scope>
    <source>
        <strain evidence="7 8">JL129W03</strain>
    </source>
</reference>
<dbReference type="InterPro" id="IPR011343">
    <property type="entry name" value="DeoC"/>
</dbReference>
<evidence type="ECO:0000256" key="2">
    <source>
        <dbReference type="ARBA" id="ARBA00022490"/>
    </source>
</evidence>
<dbReference type="GO" id="GO:0004139">
    <property type="term" value="F:deoxyribose-phosphate aldolase activity"/>
    <property type="evidence" value="ECO:0007669"/>
    <property type="project" value="UniProtKB-EC"/>
</dbReference>
<dbReference type="Gene3D" id="3.20.20.70">
    <property type="entry name" value="Aldolase class I"/>
    <property type="match status" value="1"/>
</dbReference>
<dbReference type="SMART" id="SM01133">
    <property type="entry name" value="DeoC"/>
    <property type="match status" value="1"/>
</dbReference>
<keyword evidence="8" id="KW-1185">Reference proteome</keyword>
<accession>A0ABX7S402</accession>
<dbReference type="Proteomes" id="UP000671862">
    <property type="component" value="Chromosome"/>
</dbReference>
<dbReference type="HAMAP" id="MF_00114">
    <property type="entry name" value="DeoC_type1"/>
    <property type="match status" value="1"/>
</dbReference>
<dbReference type="CDD" id="cd00959">
    <property type="entry name" value="DeoC"/>
    <property type="match status" value="1"/>
</dbReference>
<comment type="catalytic activity">
    <reaction evidence="5 6">
        <text>2-deoxy-D-ribose 5-phosphate = D-glyceraldehyde 3-phosphate + acetaldehyde</text>
        <dbReference type="Rhea" id="RHEA:12821"/>
        <dbReference type="ChEBI" id="CHEBI:15343"/>
        <dbReference type="ChEBI" id="CHEBI:59776"/>
        <dbReference type="ChEBI" id="CHEBI:62877"/>
        <dbReference type="EC" id="4.1.2.4"/>
    </reaction>
</comment>
<dbReference type="EC" id="4.1.2.4" evidence="6"/>
<protein>
    <recommendedName>
        <fullName evidence="6">Deoxyribose-phosphate aldolase</fullName>
        <shortName evidence="6">DERA</shortName>
        <ecNumber evidence="6">4.1.2.4</ecNumber>
    </recommendedName>
    <alternativeName>
        <fullName evidence="6">2-deoxy-D-ribose 5-phosphate aldolase</fullName>
    </alternativeName>
    <alternativeName>
        <fullName evidence="6">Phosphodeoxyriboaldolase</fullName>
        <shortName evidence="6">Deoxyriboaldolase</shortName>
    </alternativeName>
</protein>
<name>A0ABX7S402_9BACT</name>
<comment type="similarity">
    <text evidence="1 6">Belongs to the DeoC/FbaB aldolase family. DeoC type 1 subfamily.</text>
</comment>
<dbReference type="NCBIfam" id="TIGR00126">
    <property type="entry name" value="deoC"/>
    <property type="match status" value="1"/>
</dbReference>
<dbReference type="PANTHER" id="PTHR10889:SF1">
    <property type="entry name" value="DEOXYRIBOSE-PHOSPHATE ALDOLASE"/>
    <property type="match status" value="1"/>
</dbReference>
<dbReference type="InterPro" id="IPR028581">
    <property type="entry name" value="DeoC_typeI"/>
</dbReference>
<evidence type="ECO:0000256" key="1">
    <source>
        <dbReference type="ARBA" id="ARBA00010936"/>
    </source>
</evidence>
<feature type="active site" description="Proton donor/acceptor" evidence="6">
    <location>
        <position position="206"/>
    </location>
</feature>
<evidence type="ECO:0000256" key="4">
    <source>
        <dbReference type="ARBA" id="ARBA00023270"/>
    </source>
</evidence>
<dbReference type="Pfam" id="PF01791">
    <property type="entry name" value="DeoC"/>
    <property type="match status" value="1"/>
</dbReference>
<dbReference type="EMBL" id="CP071446">
    <property type="protein sequence ID" value="QTA37117.1"/>
    <property type="molecule type" value="Genomic_DNA"/>
</dbReference>
<feature type="active site" description="Proton donor/acceptor" evidence="6">
    <location>
        <position position="116"/>
    </location>
</feature>
<proteinExistence type="inferred from homology"/>
<comment type="pathway">
    <text evidence="6">Carbohydrate degradation; 2-deoxy-D-ribose 1-phosphate degradation; D-glyceraldehyde 3-phosphate and acetaldehyde from 2-deoxy-alpha-D-ribose 1-phosphate: step 2/2.</text>
</comment>
<dbReference type="SUPFAM" id="SSF51569">
    <property type="entry name" value="Aldolase"/>
    <property type="match status" value="1"/>
</dbReference>
<evidence type="ECO:0000256" key="3">
    <source>
        <dbReference type="ARBA" id="ARBA00023239"/>
    </source>
</evidence>
<comment type="subcellular location">
    <subcellularLocation>
        <location evidence="6">Cytoplasm</location>
    </subcellularLocation>
</comment>
<keyword evidence="4 6" id="KW-0704">Schiff base</keyword>
<dbReference type="RefSeq" id="WP_207565840.1">
    <property type="nucleotide sequence ID" value="NZ_CP071446.1"/>
</dbReference>
<dbReference type="PIRSF" id="PIRSF001357">
    <property type="entry name" value="DeoC"/>
    <property type="match status" value="1"/>
</dbReference>
<evidence type="ECO:0000256" key="5">
    <source>
        <dbReference type="ARBA" id="ARBA00048791"/>
    </source>
</evidence>
<gene>
    <name evidence="6 7" type="primary">deoC</name>
    <name evidence="7" type="ORF">JYK00_05010</name>
</gene>
<feature type="active site" description="Schiff-base intermediate with acetaldehyde" evidence="6">
    <location>
        <position position="177"/>
    </location>
</feature>
<organism evidence="7 8">
    <name type="scientific">Thermosipho ferrireducens</name>
    <dbReference type="NCBI Taxonomy" id="2571116"/>
    <lineage>
        <taxon>Bacteria</taxon>
        <taxon>Thermotogati</taxon>
        <taxon>Thermotogota</taxon>
        <taxon>Thermotogae</taxon>
        <taxon>Thermotogales</taxon>
        <taxon>Fervidobacteriaceae</taxon>
        <taxon>Thermosipho</taxon>
    </lineage>
</organism>